<dbReference type="AlphaFoldDB" id="A0A2N4UE91"/>
<accession>A0A2N4UE91</accession>
<comment type="caution">
    <text evidence="2">The sequence shown here is derived from an EMBL/GenBank/DDBJ whole genome shotgun (WGS) entry which is preliminary data.</text>
</comment>
<dbReference type="EMBL" id="PDNV01000008">
    <property type="protein sequence ID" value="PLC53343.1"/>
    <property type="molecule type" value="Genomic_DNA"/>
</dbReference>
<proteinExistence type="predicted"/>
<sequence>MTQAKLEPGDGSISLGRDKSKPQNEKKEEKDLLPELGLKRPARPKGGINKPTPADPGIDLGN</sequence>
<evidence type="ECO:0000256" key="1">
    <source>
        <dbReference type="SAM" id="MobiDB-lite"/>
    </source>
</evidence>
<name>A0A2N4UE91_9BURK</name>
<reference evidence="2 3" key="1">
    <citation type="submission" date="2017-10" db="EMBL/GenBank/DDBJ databases">
        <title>Two draft genome sequences of Pusillimonas sp. strains isolated from a nitrate- and radionuclide-contaminated groundwater in Russia.</title>
        <authorList>
            <person name="Grouzdev D.S."/>
            <person name="Tourova T.P."/>
            <person name="Goeva M.A."/>
            <person name="Babich T.L."/>
            <person name="Sokolova D.S."/>
            <person name="Abdullin R."/>
            <person name="Poltaraus A.B."/>
            <person name="Toshchakov S.V."/>
            <person name="Nazina T.N."/>
        </authorList>
    </citation>
    <scope>NUCLEOTIDE SEQUENCE [LARGE SCALE GENOMIC DNA]</scope>
    <source>
        <strain evidence="2 3">JR1/69-2-13</strain>
    </source>
</reference>
<evidence type="ECO:0000313" key="2">
    <source>
        <dbReference type="EMBL" id="PLC53343.1"/>
    </source>
</evidence>
<feature type="region of interest" description="Disordered" evidence="1">
    <location>
        <begin position="1"/>
        <end position="62"/>
    </location>
</feature>
<gene>
    <name evidence="2" type="ORF">CR155_13790</name>
</gene>
<feature type="compositionally biased region" description="Basic and acidic residues" evidence="1">
    <location>
        <begin position="16"/>
        <end position="33"/>
    </location>
</feature>
<dbReference type="Proteomes" id="UP000234328">
    <property type="component" value="Unassembled WGS sequence"/>
</dbReference>
<organism evidence="2 3">
    <name type="scientific">Pollutimonas nitritireducens</name>
    <dbReference type="NCBI Taxonomy" id="2045209"/>
    <lineage>
        <taxon>Bacteria</taxon>
        <taxon>Pseudomonadati</taxon>
        <taxon>Pseudomonadota</taxon>
        <taxon>Betaproteobacteria</taxon>
        <taxon>Burkholderiales</taxon>
        <taxon>Alcaligenaceae</taxon>
        <taxon>Pollutimonas</taxon>
    </lineage>
</organism>
<keyword evidence="3" id="KW-1185">Reference proteome</keyword>
<dbReference type="RefSeq" id="WP_102070614.1">
    <property type="nucleotide sequence ID" value="NZ_PDNV01000008.1"/>
</dbReference>
<protein>
    <submittedName>
        <fullName evidence="2">Uncharacterized protein</fullName>
    </submittedName>
</protein>
<evidence type="ECO:0000313" key="3">
    <source>
        <dbReference type="Proteomes" id="UP000234328"/>
    </source>
</evidence>